<evidence type="ECO:0000313" key="9">
    <source>
        <dbReference type="EMBL" id="CAD6229792.1"/>
    </source>
</evidence>
<keyword evidence="3" id="KW-0964">Secreted</keyword>
<comment type="subcellular location">
    <subcellularLocation>
        <location evidence="1">Secreted</location>
    </subcellularLocation>
</comment>
<keyword evidence="4 8" id="KW-0732">Signal</keyword>
<keyword evidence="10" id="KW-1185">Reference proteome</keyword>
<evidence type="ECO:0000256" key="4">
    <source>
        <dbReference type="ARBA" id="ARBA00022729"/>
    </source>
</evidence>
<gene>
    <name evidence="9" type="ORF">NCGR_LOCUS20289</name>
</gene>
<dbReference type="GO" id="GO:0033612">
    <property type="term" value="F:receptor serine/threonine kinase binding"/>
    <property type="evidence" value="ECO:0007669"/>
    <property type="project" value="TreeGrafter"/>
</dbReference>
<dbReference type="GO" id="GO:0005576">
    <property type="term" value="C:extracellular region"/>
    <property type="evidence" value="ECO:0007669"/>
    <property type="project" value="UniProtKB-SubCell"/>
</dbReference>
<keyword evidence="6" id="KW-0379">Hydroxylation</keyword>
<proteinExistence type="inferred from homology"/>
<comment type="caution">
    <text evidence="9">The sequence shown here is derived from an EMBL/GenBank/DDBJ whole genome shotgun (WGS) entry which is preliminary data.</text>
</comment>
<evidence type="ECO:0000256" key="2">
    <source>
        <dbReference type="ARBA" id="ARBA00005416"/>
    </source>
</evidence>
<evidence type="ECO:0000256" key="7">
    <source>
        <dbReference type="SAM" id="MobiDB-lite"/>
    </source>
</evidence>
<evidence type="ECO:0000313" key="10">
    <source>
        <dbReference type="Proteomes" id="UP000604825"/>
    </source>
</evidence>
<feature type="compositionally biased region" description="Basic and acidic residues" evidence="7">
    <location>
        <begin position="76"/>
        <end position="92"/>
    </location>
</feature>
<sequence length="92" mass="9162">MARVGIVMLCSLLVLIVGAALAATAAQARVVPPGYAAPDIDVAGAGARAGVGGTGGGRRGGIRRGRWNVQSVQSDGARKREVPGGPDPQHHG</sequence>
<dbReference type="EMBL" id="CAJGYO010000005">
    <property type="protein sequence ID" value="CAD6229792.1"/>
    <property type="molecule type" value="Genomic_DNA"/>
</dbReference>
<dbReference type="InterPro" id="IPR039616">
    <property type="entry name" value="CLE1-4"/>
</dbReference>
<reference evidence="9" key="1">
    <citation type="submission" date="2020-10" db="EMBL/GenBank/DDBJ databases">
        <authorList>
            <person name="Han B."/>
            <person name="Lu T."/>
            <person name="Zhao Q."/>
            <person name="Huang X."/>
            <person name="Zhao Y."/>
        </authorList>
    </citation>
    <scope>NUCLEOTIDE SEQUENCE</scope>
</reference>
<evidence type="ECO:0000256" key="6">
    <source>
        <dbReference type="ARBA" id="ARBA00023278"/>
    </source>
</evidence>
<feature type="region of interest" description="Disordered" evidence="7">
    <location>
        <begin position="47"/>
        <end position="92"/>
    </location>
</feature>
<feature type="chain" id="PRO_5032820825" evidence="8">
    <location>
        <begin position="23"/>
        <end position="92"/>
    </location>
</feature>
<feature type="compositionally biased region" description="Gly residues" evidence="7">
    <location>
        <begin position="47"/>
        <end position="59"/>
    </location>
</feature>
<accession>A0A811NRW1</accession>
<evidence type="ECO:0000256" key="5">
    <source>
        <dbReference type="ARBA" id="ARBA00023180"/>
    </source>
</evidence>
<dbReference type="AlphaFoldDB" id="A0A811NRW1"/>
<evidence type="ECO:0000256" key="1">
    <source>
        <dbReference type="ARBA" id="ARBA00004613"/>
    </source>
</evidence>
<keyword evidence="5" id="KW-0325">Glycoprotein</keyword>
<dbReference type="Proteomes" id="UP000604825">
    <property type="component" value="Unassembled WGS sequence"/>
</dbReference>
<evidence type="ECO:0000256" key="8">
    <source>
        <dbReference type="SAM" id="SignalP"/>
    </source>
</evidence>
<dbReference type="PANTHER" id="PTHR33869:SF4">
    <property type="match status" value="1"/>
</dbReference>
<organism evidence="9 10">
    <name type="scientific">Miscanthus lutarioriparius</name>
    <dbReference type="NCBI Taxonomy" id="422564"/>
    <lineage>
        <taxon>Eukaryota</taxon>
        <taxon>Viridiplantae</taxon>
        <taxon>Streptophyta</taxon>
        <taxon>Embryophyta</taxon>
        <taxon>Tracheophyta</taxon>
        <taxon>Spermatophyta</taxon>
        <taxon>Magnoliopsida</taxon>
        <taxon>Liliopsida</taxon>
        <taxon>Poales</taxon>
        <taxon>Poaceae</taxon>
        <taxon>PACMAD clade</taxon>
        <taxon>Panicoideae</taxon>
        <taxon>Andropogonodae</taxon>
        <taxon>Andropogoneae</taxon>
        <taxon>Saccharinae</taxon>
        <taxon>Miscanthus</taxon>
    </lineage>
</organism>
<evidence type="ECO:0000256" key="3">
    <source>
        <dbReference type="ARBA" id="ARBA00022525"/>
    </source>
</evidence>
<protein>
    <submittedName>
        <fullName evidence="9">Uncharacterized protein</fullName>
    </submittedName>
</protein>
<name>A0A811NRW1_9POAL</name>
<feature type="signal peptide" evidence="8">
    <location>
        <begin position="1"/>
        <end position="22"/>
    </location>
</feature>
<dbReference type="PANTHER" id="PTHR33869">
    <property type="entry name" value="CLAVATA3/ESR (CLE)-RELATED PROTEIN 3"/>
    <property type="match status" value="1"/>
</dbReference>
<comment type="similarity">
    <text evidence="2">Belongs to the CLV3/ESR signal peptide family.</text>
</comment>